<dbReference type="NCBIfam" id="NF002049">
    <property type="entry name" value="PRK00881.1"/>
    <property type="match status" value="1"/>
</dbReference>
<comment type="catalytic activity">
    <reaction evidence="8 10">
        <text>(6R)-10-formyltetrahydrofolate + 5-amino-1-(5-phospho-beta-D-ribosyl)imidazole-4-carboxamide = 5-formamido-1-(5-phospho-D-ribosyl)imidazole-4-carboxamide + (6S)-5,6,7,8-tetrahydrofolate</text>
        <dbReference type="Rhea" id="RHEA:22192"/>
        <dbReference type="ChEBI" id="CHEBI:57453"/>
        <dbReference type="ChEBI" id="CHEBI:58467"/>
        <dbReference type="ChEBI" id="CHEBI:58475"/>
        <dbReference type="ChEBI" id="CHEBI:195366"/>
        <dbReference type="EC" id="2.1.2.3"/>
    </reaction>
</comment>
<accession>A0AAU7QL24</accession>
<comment type="catalytic activity">
    <reaction evidence="9 10">
        <text>IMP + H2O = 5-formamido-1-(5-phospho-D-ribosyl)imidazole-4-carboxamide</text>
        <dbReference type="Rhea" id="RHEA:18445"/>
        <dbReference type="ChEBI" id="CHEBI:15377"/>
        <dbReference type="ChEBI" id="CHEBI:58053"/>
        <dbReference type="ChEBI" id="CHEBI:58467"/>
        <dbReference type="EC" id="3.5.4.10"/>
    </reaction>
</comment>
<evidence type="ECO:0000259" key="11">
    <source>
        <dbReference type="PROSITE" id="PS51855"/>
    </source>
</evidence>
<keyword evidence="6 10" id="KW-0378">Hydrolase</keyword>
<dbReference type="EC" id="2.1.2.3" evidence="10"/>
<evidence type="ECO:0000313" key="12">
    <source>
        <dbReference type="EMBL" id="XBS89744.1"/>
    </source>
</evidence>
<dbReference type="GO" id="GO:0006189">
    <property type="term" value="P:'de novo' IMP biosynthetic process"/>
    <property type="evidence" value="ECO:0007669"/>
    <property type="project" value="UniProtKB-UniRule"/>
</dbReference>
<dbReference type="Gene3D" id="3.40.140.20">
    <property type="match status" value="2"/>
</dbReference>
<dbReference type="Pfam" id="PF01808">
    <property type="entry name" value="AICARFT_IMPCHas"/>
    <property type="match status" value="1"/>
</dbReference>
<dbReference type="EMBL" id="CP157948">
    <property type="protein sequence ID" value="XBS89744.1"/>
    <property type="molecule type" value="Genomic_DNA"/>
</dbReference>
<dbReference type="SMART" id="SM00851">
    <property type="entry name" value="MGS"/>
    <property type="match status" value="1"/>
</dbReference>
<feature type="domain" description="MGS-like" evidence="11">
    <location>
        <begin position="1"/>
        <end position="150"/>
    </location>
</feature>
<gene>
    <name evidence="10 12" type="primary">purH</name>
    <name evidence="12" type="ORF">ABNK63_15315</name>
</gene>
<comment type="similarity">
    <text evidence="3 10">Belongs to the PurH family.</text>
</comment>
<dbReference type="SMART" id="SM00798">
    <property type="entry name" value="AICARFT_IMPCHas"/>
    <property type="match status" value="1"/>
</dbReference>
<dbReference type="PANTHER" id="PTHR11692:SF0">
    <property type="entry name" value="BIFUNCTIONAL PURINE BIOSYNTHESIS PROTEIN ATIC"/>
    <property type="match status" value="1"/>
</dbReference>
<name>A0AAU7QL24_9GAMM</name>
<dbReference type="InterPro" id="IPR024051">
    <property type="entry name" value="AICAR_Tfase_dup_dom_sf"/>
</dbReference>
<evidence type="ECO:0000256" key="9">
    <source>
        <dbReference type="ARBA" id="ARBA00050687"/>
    </source>
</evidence>
<dbReference type="SUPFAM" id="SSF52335">
    <property type="entry name" value="Methylglyoxal synthase-like"/>
    <property type="match status" value="1"/>
</dbReference>
<dbReference type="FunFam" id="3.40.140.20:FF:000001">
    <property type="entry name" value="Bifunctional purine biosynthesis protein PurH"/>
    <property type="match status" value="1"/>
</dbReference>
<dbReference type="NCBIfam" id="TIGR00355">
    <property type="entry name" value="purH"/>
    <property type="match status" value="1"/>
</dbReference>
<evidence type="ECO:0000256" key="1">
    <source>
        <dbReference type="ARBA" id="ARBA00004844"/>
    </source>
</evidence>
<evidence type="ECO:0000256" key="6">
    <source>
        <dbReference type="ARBA" id="ARBA00022801"/>
    </source>
</evidence>
<dbReference type="GO" id="GO:0004643">
    <property type="term" value="F:phosphoribosylaminoimidazolecarboxamide formyltransferase activity"/>
    <property type="evidence" value="ECO:0007669"/>
    <property type="project" value="UniProtKB-UniRule"/>
</dbReference>
<proteinExistence type="inferred from homology"/>
<sequence>MPAPQLVPVRRALLSVSDKTGLIDLGRRLAAKGIELLSTGGSAKALREAGIAVTDVSDVTGFPEIMDGRVKTLHPNVHGGLLGRRGTDDAVMAELGIAPIDLLVLNLYPFEATVARPDCTLEQAIENIDIGGPAMLRSAAKNWNDVGVLTSPGQYDAALAEIEQHGGLTRATRFSLAVTAFNNVSNYDGAISDYLSGLQLDETQQTIAGHATFPAQINGRFTKLMDLRYGENPHQQAAFYSDLHPAAGTLATFRQLQGKELSFNNIADADAAWECVRSFVKPACVIVKHANPCGVAVSLDGIGKAYDLAFQTDPTSAFGGIIAFNREVDGATAKAIVERQFVEVVLAPAYADEALKAFHKKGNVRVLVIPIPEDGNLLGAHPGGHSKRVGSGLLIQSADTGMITAADLKVVTRKAPTEAQIHDLIFAWKVAKFVKSNAIVYARDRQTIGIGAGQMSRVYSAKIAGIKAADENLEVRGSVMASDAFFPFRDGIDAAAAAGISAVIQPGGSMRDAEVIAAADEHDMAMVFTGMRHFRH</sequence>
<keyword evidence="5 10" id="KW-0658">Purine biosynthesis</keyword>
<dbReference type="PANTHER" id="PTHR11692">
    <property type="entry name" value="BIFUNCTIONAL PURINE BIOSYNTHESIS PROTEIN PURH"/>
    <property type="match status" value="1"/>
</dbReference>
<comment type="pathway">
    <text evidence="1 10">Purine metabolism; IMP biosynthesis via de novo pathway; IMP from 5-formamido-1-(5-phospho-D-ribosyl)imidazole-4-carboxamide: step 1/1.</text>
</comment>
<keyword evidence="4 10" id="KW-0808">Transferase</keyword>
<comment type="pathway">
    <text evidence="2 10">Purine metabolism; IMP biosynthesis via de novo pathway; 5-formamido-1-(5-phospho-D-ribosyl)imidazole-4-carboxamide from 5-amino-1-(5-phospho-D-ribosyl)imidazole-4-carboxamide (10-formyl THF route): step 1/1.</text>
</comment>
<dbReference type="EC" id="3.5.4.10" evidence="10"/>
<dbReference type="Pfam" id="PF02142">
    <property type="entry name" value="MGS"/>
    <property type="match status" value="1"/>
</dbReference>
<evidence type="ECO:0000256" key="10">
    <source>
        <dbReference type="HAMAP-Rule" id="MF_00139"/>
    </source>
</evidence>
<dbReference type="PIRSF" id="PIRSF000414">
    <property type="entry name" value="AICARFT_IMPCHas"/>
    <property type="match status" value="1"/>
</dbReference>
<dbReference type="InterPro" id="IPR011607">
    <property type="entry name" value="MGS-like_dom"/>
</dbReference>
<dbReference type="GO" id="GO:0003937">
    <property type="term" value="F:IMP cyclohydrolase activity"/>
    <property type="evidence" value="ECO:0007669"/>
    <property type="project" value="UniProtKB-UniRule"/>
</dbReference>
<dbReference type="GO" id="GO:0005829">
    <property type="term" value="C:cytosol"/>
    <property type="evidence" value="ECO:0007669"/>
    <property type="project" value="TreeGrafter"/>
</dbReference>
<dbReference type="SUPFAM" id="SSF53927">
    <property type="entry name" value="Cytidine deaminase-like"/>
    <property type="match status" value="1"/>
</dbReference>
<dbReference type="CDD" id="cd01421">
    <property type="entry name" value="IMPCH"/>
    <property type="match status" value="1"/>
</dbReference>
<dbReference type="InterPro" id="IPR016193">
    <property type="entry name" value="Cytidine_deaminase-like"/>
</dbReference>
<dbReference type="FunFam" id="3.40.50.1380:FF:000001">
    <property type="entry name" value="Bifunctional purine biosynthesis protein PurH"/>
    <property type="match status" value="1"/>
</dbReference>
<evidence type="ECO:0000256" key="8">
    <source>
        <dbReference type="ARBA" id="ARBA00050488"/>
    </source>
</evidence>
<protein>
    <recommendedName>
        <fullName evidence="10">Bifunctional purine biosynthesis protein PurH</fullName>
    </recommendedName>
    <domain>
        <recommendedName>
            <fullName evidence="10">Phosphoribosylaminoimidazolecarboxamide formyltransferase</fullName>
            <ecNumber evidence="10">2.1.2.3</ecNumber>
        </recommendedName>
        <alternativeName>
            <fullName evidence="10">AICAR transformylase</fullName>
        </alternativeName>
    </domain>
    <domain>
        <recommendedName>
            <fullName evidence="10">IMP cyclohydrolase</fullName>
            <ecNumber evidence="10">3.5.4.10</ecNumber>
        </recommendedName>
        <alternativeName>
            <fullName evidence="10">ATIC</fullName>
        </alternativeName>
        <alternativeName>
            <fullName evidence="10">IMP synthase</fullName>
        </alternativeName>
        <alternativeName>
            <fullName evidence="10">Inosinicase</fullName>
        </alternativeName>
    </domain>
</protein>
<organism evidence="12">
    <name type="scientific">Rhodanobacter sp. IGA1.0</name>
    <dbReference type="NCBI Taxonomy" id="3158582"/>
    <lineage>
        <taxon>Bacteria</taxon>
        <taxon>Pseudomonadati</taxon>
        <taxon>Pseudomonadota</taxon>
        <taxon>Gammaproteobacteria</taxon>
        <taxon>Lysobacterales</taxon>
        <taxon>Rhodanobacteraceae</taxon>
        <taxon>Rhodanobacter</taxon>
    </lineage>
</organism>
<dbReference type="AlphaFoldDB" id="A0AAU7QL24"/>
<comment type="domain">
    <text evidence="10">The IMP cyclohydrolase activity resides in the N-terminal region.</text>
</comment>
<dbReference type="HAMAP" id="MF_00139">
    <property type="entry name" value="PurH"/>
    <property type="match status" value="1"/>
</dbReference>
<dbReference type="InterPro" id="IPR002695">
    <property type="entry name" value="PurH-like"/>
</dbReference>
<dbReference type="Gene3D" id="3.40.50.1380">
    <property type="entry name" value="Methylglyoxal synthase-like domain"/>
    <property type="match status" value="1"/>
</dbReference>
<dbReference type="PROSITE" id="PS51855">
    <property type="entry name" value="MGS"/>
    <property type="match status" value="1"/>
</dbReference>
<keyword evidence="7 10" id="KW-0511">Multifunctional enzyme</keyword>
<evidence type="ECO:0000256" key="2">
    <source>
        <dbReference type="ARBA" id="ARBA00004954"/>
    </source>
</evidence>
<dbReference type="FunFam" id="3.40.140.20:FF:000002">
    <property type="entry name" value="Bifunctional purine biosynthesis protein PurH"/>
    <property type="match status" value="1"/>
</dbReference>
<dbReference type="InterPro" id="IPR036914">
    <property type="entry name" value="MGS-like_dom_sf"/>
</dbReference>
<reference evidence="12" key="1">
    <citation type="submission" date="2024-06" db="EMBL/GenBank/DDBJ databases">
        <authorList>
            <person name="Sun Y."/>
        </authorList>
    </citation>
    <scope>NUCLEOTIDE SEQUENCE</scope>
    <source>
        <strain evidence="12">IGA1.0</strain>
    </source>
</reference>
<evidence type="ECO:0000256" key="4">
    <source>
        <dbReference type="ARBA" id="ARBA00022679"/>
    </source>
</evidence>
<evidence type="ECO:0000256" key="5">
    <source>
        <dbReference type="ARBA" id="ARBA00022755"/>
    </source>
</evidence>
<evidence type="ECO:0000256" key="3">
    <source>
        <dbReference type="ARBA" id="ARBA00007667"/>
    </source>
</evidence>
<evidence type="ECO:0000256" key="7">
    <source>
        <dbReference type="ARBA" id="ARBA00023268"/>
    </source>
</evidence>
<dbReference type="RefSeq" id="WP_007806620.1">
    <property type="nucleotide sequence ID" value="NZ_CP157948.1"/>
</dbReference>